<evidence type="ECO:0000313" key="2">
    <source>
        <dbReference type="EMBL" id="CAH1976648.1"/>
    </source>
</evidence>
<name>A0A9P0KKC7_ACAOB</name>
<evidence type="ECO:0000313" key="3">
    <source>
        <dbReference type="Proteomes" id="UP001152888"/>
    </source>
</evidence>
<dbReference type="PANTHER" id="PTHR12532:SF0">
    <property type="entry name" value="TRANSLATIONAL ACTIVATOR OF CYTOCHROME C OXIDASE 1"/>
    <property type="match status" value="1"/>
</dbReference>
<protein>
    <recommendedName>
        <fullName evidence="1">TACO1/YebC-like second and third domain-containing protein</fullName>
    </recommendedName>
</protein>
<dbReference type="InterPro" id="IPR026564">
    <property type="entry name" value="Transcrip_reg_TACO1-like_dom3"/>
</dbReference>
<sequence>MPVASIQSILRSCQVDKSKAVRYVFEIKGPGGCFILCEVFTDQLQQLKNNLATILKKHNFQYGDGGGQHLFKEKGVIIAELEESGTSEDELLEIATSHAIESGAEDVTVVDNVTARFICDIPNLQEVAGSLERQGYMIVSANQEWVAVRLHQLADTDLTVVDALYRKLEALSEVTQLADNIA</sequence>
<feature type="domain" description="TACO1/YebC-like second and third" evidence="1">
    <location>
        <begin position="23"/>
        <end position="181"/>
    </location>
</feature>
<accession>A0A9P0KKC7</accession>
<dbReference type="AlphaFoldDB" id="A0A9P0KKC7"/>
<reference evidence="2" key="1">
    <citation type="submission" date="2022-03" db="EMBL/GenBank/DDBJ databases">
        <authorList>
            <person name="Sayadi A."/>
        </authorList>
    </citation>
    <scope>NUCLEOTIDE SEQUENCE</scope>
</reference>
<dbReference type="Pfam" id="PF01709">
    <property type="entry name" value="Transcrip_reg"/>
    <property type="match status" value="1"/>
</dbReference>
<dbReference type="Proteomes" id="UP001152888">
    <property type="component" value="Unassembled WGS sequence"/>
</dbReference>
<dbReference type="EMBL" id="CAKOFQ010006850">
    <property type="protein sequence ID" value="CAH1976648.1"/>
    <property type="molecule type" value="Genomic_DNA"/>
</dbReference>
<dbReference type="InterPro" id="IPR048300">
    <property type="entry name" value="TACO1_YebC-like_2nd/3rd_dom"/>
</dbReference>
<evidence type="ECO:0000259" key="1">
    <source>
        <dbReference type="Pfam" id="PF01709"/>
    </source>
</evidence>
<gene>
    <name evidence="2" type="ORF">ACAOBT_LOCUS12246</name>
</gene>
<organism evidence="2 3">
    <name type="scientific">Acanthoscelides obtectus</name>
    <name type="common">Bean weevil</name>
    <name type="synonym">Bruchus obtectus</name>
    <dbReference type="NCBI Taxonomy" id="200917"/>
    <lineage>
        <taxon>Eukaryota</taxon>
        <taxon>Metazoa</taxon>
        <taxon>Ecdysozoa</taxon>
        <taxon>Arthropoda</taxon>
        <taxon>Hexapoda</taxon>
        <taxon>Insecta</taxon>
        <taxon>Pterygota</taxon>
        <taxon>Neoptera</taxon>
        <taxon>Endopterygota</taxon>
        <taxon>Coleoptera</taxon>
        <taxon>Polyphaga</taxon>
        <taxon>Cucujiformia</taxon>
        <taxon>Chrysomeloidea</taxon>
        <taxon>Chrysomelidae</taxon>
        <taxon>Bruchinae</taxon>
        <taxon>Bruchini</taxon>
        <taxon>Acanthoscelides</taxon>
    </lineage>
</organism>
<dbReference type="InterPro" id="IPR002876">
    <property type="entry name" value="Transcrip_reg_TACO1-like"/>
</dbReference>
<dbReference type="OrthoDB" id="2017544at2759"/>
<dbReference type="InterPro" id="IPR029072">
    <property type="entry name" value="YebC-like"/>
</dbReference>
<dbReference type="Gene3D" id="3.30.70.980">
    <property type="match status" value="2"/>
</dbReference>
<dbReference type="SUPFAM" id="SSF75625">
    <property type="entry name" value="YebC-like"/>
    <property type="match status" value="1"/>
</dbReference>
<proteinExistence type="predicted"/>
<comment type="caution">
    <text evidence="2">The sequence shown here is derived from an EMBL/GenBank/DDBJ whole genome shotgun (WGS) entry which is preliminary data.</text>
</comment>
<dbReference type="PANTHER" id="PTHR12532">
    <property type="entry name" value="TRANSLATIONAL ACTIVATOR OF CYTOCHROME C OXIDASE 1"/>
    <property type="match status" value="1"/>
</dbReference>
<dbReference type="GO" id="GO:0005739">
    <property type="term" value="C:mitochondrion"/>
    <property type="evidence" value="ECO:0007669"/>
    <property type="project" value="TreeGrafter"/>
</dbReference>
<keyword evidence="3" id="KW-1185">Reference proteome</keyword>